<keyword evidence="6" id="KW-1185">Reference proteome</keyword>
<dbReference type="PANTHER" id="PTHR19869:SF1">
    <property type="entry name" value="WD REPEAT-CONTAINING PROTEIN 31"/>
    <property type="match status" value="1"/>
</dbReference>
<proteinExistence type="predicted"/>
<evidence type="ECO:0000256" key="3">
    <source>
        <dbReference type="PROSITE-ProRule" id="PRU00221"/>
    </source>
</evidence>
<dbReference type="InterPro" id="IPR019775">
    <property type="entry name" value="WD40_repeat_CS"/>
</dbReference>
<dbReference type="AlphaFoldDB" id="A0A0G4J2L4"/>
<dbReference type="SMART" id="SM00320">
    <property type="entry name" value="WD40"/>
    <property type="match status" value="7"/>
</dbReference>
<dbReference type="Proteomes" id="UP000039324">
    <property type="component" value="Unassembled WGS sequence"/>
</dbReference>
<feature type="repeat" description="WD" evidence="3">
    <location>
        <begin position="256"/>
        <end position="298"/>
    </location>
</feature>
<dbReference type="PRINTS" id="PR00320">
    <property type="entry name" value="GPROTEINBRPT"/>
</dbReference>
<keyword evidence="1 3" id="KW-0853">WD repeat</keyword>
<dbReference type="EMBL" id="CDSF01000117">
    <property type="protein sequence ID" value="CEP01742.1"/>
    <property type="molecule type" value="Genomic_DNA"/>
</dbReference>
<accession>A0A0G4J2L4</accession>
<dbReference type="OMA" id="SVEHRFC"/>
<sequence length="376" mass="40913">MGNTCCSKRGQYRERQGTPPGPPATAQCGTQVHDDIVVDVCATEDPDVFLSASNDATIARFNWAEDRLLDRWKGHTSSVSKATARALIAGHVLYANQLRRAISCSRDRSIRVWRAGQADAVSTVGDAHRLPVTGLTINPEQTFVCSGARDYNVSFWDLATCRRLTTNETELNVVTAVKWIPDSASVLQCSEDLLVRVWDSRTGKLAQKFPGGTDFALCCDVSRNGYQAITGYNGFNKDACVLRLWDLRKMSLLATFAGHEQSVRSCAFLPGTVPRAVSTGKDSTLRIWNLDDGAGAAQTQTIPDASYSTCIAADMTRSGRHSVTRRPNANLNVMRALTPRPDQIYSGCANAFVCVWNVGDDGLAQMRCRTAPAPAS</sequence>
<dbReference type="InterPro" id="IPR020472">
    <property type="entry name" value="WD40_PAC1"/>
</dbReference>
<dbReference type="InterPro" id="IPR015943">
    <property type="entry name" value="WD40/YVTN_repeat-like_dom_sf"/>
</dbReference>
<dbReference type="OrthoDB" id="6262491at2759"/>
<dbReference type="InterPro" id="IPR036322">
    <property type="entry name" value="WD40_repeat_dom_sf"/>
</dbReference>
<dbReference type="PROSITE" id="PS50082">
    <property type="entry name" value="WD_REPEATS_2"/>
    <property type="match status" value="3"/>
</dbReference>
<keyword evidence="2" id="KW-0677">Repeat</keyword>
<evidence type="ECO:0000256" key="4">
    <source>
        <dbReference type="SAM" id="MobiDB-lite"/>
    </source>
</evidence>
<dbReference type="PROSITE" id="PS00678">
    <property type="entry name" value="WD_REPEATS_1"/>
    <property type="match status" value="2"/>
</dbReference>
<dbReference type="STRING" id="37360.A0A0G4J2L4"/>
<organism evidence="5 6">
    <name type="scientific">Plasmodiophora brassicae</name>
    <name type="common">Clubroot disease agent</name>
    <dbReference type="NCBI Taxonomy" id="37360"/>
    <lineage>
        <taxon>Eukaryota</taxon>
        <taxon>Sar</taxon>
        <taxon>Rhizaria</taxon>
        <taxon>Endomyxa</taxon>
        <taxon>Phytomyxea</taxon>
        <taxon>Plasmodiophorida</taxon>
        <taxon>Plasmodiophoridae</taxon>
        <taxon>Plasmodiophora</taxon>
    </lineage>
</organism>
<dbReference type="Pfam" id="PF00400">
    <property type="entry name" value="WD40"/>
    <property type="match status" value="4"/>
</dbReference>
<dbReference type="InterPro" id="IPR001680">
    <property type="entry name" value="WD40_rpt"/>
</dbReference>
<evidence type="ECO:0000256" key="1">
    <source>
        <dbReference type="ARBA" id="ARBA00022574"/>
    </source>
</evidence>
<evidence type="ECO:0000256" key="2">
    <source>
        <dbReference type="ARBA" id="ARBA00022737"/>
    </source>
</evidence>
<reference evidence="5 6" key="1">
    <citation type="submission" date="2015-02" db="EMBL/GenBank/DDBJ databases">
        <authorList>
            <person name="Chooi Y.-H."/>
        </authorList>
    </citation>
    <scope>NUCLEOTIDE SEQUENCE [LARGE SCALE GENOMIC DNA]</scope>
    <source>
        <strain evidence="5">E3</strain>
    </source>
</reference>
<evidence type="ECO:0000313" key="6">
    <source>
        <dbReference type="Proteomes" id="UP000039324"/>
    </source>
</evidence>
<dbReference type="PANTHER" id="PTHR19869">
    <property type="entry name" value="SPERMATID WD-REPEAT PROTEIN"/>
    <property type="match status" value="1"/>
</dbReference>
<dbReference type="Gene3D" id="2.130.10.10">
    <property type="entry name" value="YVTN repeat-like/Quinoprotein amine dehydrogenase"/>
    <property type="match status" value="3"/>
</dbReference>
<feature type="region of interest" description="Disordered" evidence="4">
    <location>
        <begin position="1"/>
        <end position="28"/>
    </location>
</feature>
<dbReference type="PROSITE" id="PS50294">
    <property type="entry name" value="WD_REPEATS_REGION"/>
    <property type="match status" value="2"/>
</dbReference>
<feature type="repeat" description="WD" evidence="3">
    <location>
        <begin position="167"/>
        <end position="208"/>
    </location>
</feature>
<dbReference type="CDD" id="cd00200">
    <property type="entry name" value="WD40"/>
    <property type="match status" value="1"/>
</dbReference>
<protein>
    <submittedName>
        <fullName evidence="5">Uncharacterized protein</fullName>
    </submittedName>
</protein>
<gene>
    <name evidence="5" type="ORF">PBRA_008685</name>
</gene>
<dbReference type="InterPro" id="IPR040066">
    <property type="entry name" value="WDR31"/>
</dbReference>
<name>A0A0G4J2L4_PLABS</name>
<evidence type="ECO:0000313" key="5">
    <source>
        <dbReference type="EMBL" id="CEP01742.1"/>
    </source>
</evidence>
<feature type="repeat" description="WD" evidence="3">
    <location>
        <begin position="125"/>
        <end position="166"/>
    </location>
</feature>
<dbReference type="SUPFAM" id="SSF50978">
    <property type="entry name" value="WD40 repeat-like"/>
    <property type="match status" value="1"/>
</dbReference>